<evidence type="ECO:0000313" key="11">
    <source>
        <dbReference type="EMBL" id="QDS71549.1"/>
    </source>
</evidence>
<dbReference type="Pfam" id="PF03639">
    <property type="entry name" value="Glyco_hydro_81"/>
    <property type="match status" value="1"/>
</dbReference>
<dbReference type="PROSITE" id="PS52008">
    <property type="entry name" value="GH81"/>
    <property type="match status" value="1"/>
</dbReference>
<gene>
    <name evidence="11" type="ORF">FKW77_005506</name>
</gene>
<protein>
    <recommendedName>
        <fullName evidence="3">glucan endo-1,3-beta-D-glucosidase</fullName>
        <ecNumber evidence="3">3.2.1.39</ecNumber>
    </recommendedName>
</protein>
<evidence type="ECO:0000256" key="3">
    <source>
        <dbReference type="ARBA" id="ARBA00012780"/>
    </source>
</evidence>
<dbReference type="EMBL" id="CP042190">
    <property type="protein sequence ID" value="QDS71549.1"/>
    <property type="molecule type" value="Genomic_DNA"/>
</dbReference>
<feature type="domain" description="Glycosyl hydrolase family 81 C-terminal" evidence="10">
    <location>
        <begin position="563"/>
        <end position="746"/>
    </location>
</feature>
<dbReference type="GO" id="GO:0042973">
    <property type="term" value="F:glucan endo-1,3-beta-D-glucosidase activity"/>
    <property type="evidence" value="ECO:0007669"/>
    <property type="project" value="UniProtKB-EC"/>
</dbReference>
<dbReference type="GO" id="GO:0000272">
    <property type="term" value="P:polysaccharide catabolic process"/>
    <property type="evidence" value="ECO:0007669"/>
    <property type="project" value="UniProtKB-KW"/>
</dbReference>
<dbReference type="AlphaFoldDB" id="A0A517L7D5"/>
<dbReference type="PANTHER" id="PTHR31983">
    <property type="entry name" value="ENDO-1,3(4)-BETA-GLUCANASE 1"/>
    <property type="match status" value="1"/>
</dbReference>
<dbReference type="GO" id="GO:0052861">
    <property type="term" value="F:endo-1,3(4)-beta-glucanase activity"/>
    <property type="evidence" value="ECO:0007669"/>
    <property type="project" value="InterPro"/>
</dbReference>
<dbReference type="PANTHER" id="PTHR31983:SF0">
    <property type="entry name" value="GLUCAN ENDO-1,3-BETA-D-GLUCOSIDASE 2"/>
    <property type="match status" value="1"/>
</dbReference>
<sequence length="949" mass="101700">MSTLSVVDEAPNRRTQLVESAASRVTSNPSPAGGMSNTMITTAARARFHGQTLGSHWIMPTKTPRMKPAFKGTVCTSLQTEGRSSVVPFPTTVITATSEKISPIFLNATASSTLRDTTPSSINATNEGVSSVAPNATASSTFRDTTSSGINGTSEVISPTTLNATVSSALQDTTPSAINATSEGVSPITLNETASSTLRDTTPSGTDIFVPIATDPAPYMVGPKDGHPIPRTGIAANVTKPIATNKFYANLFLGDQTDSVWTHPYSIRWVKGLNNVKSWGMSITHTERSLVTYGPGDPASYYINPTGVDSLIFSAEELGSTTVLTSDSHQAFSVNANLAPSANAIPLLTMPLVQGMGFVTAIYSSATPLIESAVFFKALSPLSVSNGISRTTATLQDGTQWVIYVIPDDSKSSPKIALRNSHAVQISSGFSGIIQVAKLDGGNSASVYDSSAGAYAVAGAVSGTVISQFTKSVTGTTTASYSLSWTKHGDISKTLLMFALPHHIQALDQASVAFMTDITLQTTTKGIATGMLADSWTMIEQLASDMSFAPYSPSSGTVTKLPAAAVSLIAQTAAEELGEDISAQTNLDTMYFSGKALAKFAAIIYTAHDLANAPSIAAAGLVKLKAAYDVFVQNHQQNRLVYDTVWKGAVSSAGYRDIGADFGGTAYNDHHFHYGYFVYTAAVITYLDPSWRQNNQNRAWVNMLVRDYANSATNDAYYPFSRNFDWYHGHSWAKGLFQSDAGKGNTNSCHPFLGVSRMKCKEKRANMVLCDTDQESSSEDSFASYAVKMWGKVSGDGNMEARGDLMLAIQARSFSNYFLMQSTNENHPANFINNKATGILFEGKVDHTTYFGTKAEYIEGIHMLPVMPNTGLTRSPTFVQQEWTTYFDNNRVNAVTDGWRGVLMANLAFIDPKTSWRFFADRNFNPAHLDGGASRTWYLALAAALGGVS</sequence>
<evidence type="ECO:0000256" key="5">
    <source>
        <dbReference type="ARBA" id="ARBA00023277"/>
    </source>
</evidence>
<proteinExistence type="inferred from homology"/>
<dbReference type="OrthoDB" id="4473401at2759"/>
<comment type="similarity">
    <text evidence="2">Belongs to the glycosyl hydrolase 81 family.</text>
</comment>
<evidence type="ECO:0000259" key="10">
    <source>
        <dbReference type="Pfam" id="PF17652"/>
    </source>
</evidence>
<dbReference type="FunFam" id="2.70.98.30:FF:000006">
    <property type="entry name" value="Endo-1,3-beta-glucanase Engl1"/>
    <property type="match status" value="1"/>
</dbReference>
<dbReference type="InterPro" id="IPR040451">
    <property type="entry name" value="GH81_N"/>
</dbReference>
<evidence type="ECO:0000256" key="2">
    <source>
        <dbReference type="ARBA" id="ARBA00010730"/>
    </source>
</evidence>
<evidence type="ECO:0000256" key="7">
    <source>
        <dbReference type="ARBA" id="ARBA00023316"/>
    </source>
</evidence>
<evidence type="ECO:0000259" key="9">
    <source>
        <dbReference type="Pfam" id="PF03639"/>
    </source>
</evidence>
<evidence type="ECO:0000256" key="8">
    <source>
        <dbReference type="ARBA" id="ARBA00023326"/>
    </source>
</evidence>
<comment type="catalytic activity">
    <reaction evidence="1">
        <text>Hydrolysis of (1-&gt;3)-beta-D-glucosidic linkages in (1-&gt;3)-beta-D-glucans.</text>
        <dbReference type="EC" id="3.2.1.39"/>
    </reaction>
</comment>
<organism evidence="11 12">
    <name type="scientific">Venturia effusa</name>
    <dbReference type="NCBI Taxonomy" id="50376"/>
    <lineage>
        <taxon>Eukaryota</taxon>
        <taxon>Fungi</taxon>
        <taxon>Dikarya</taxon>
        <taxon>Ascomycota</taxon>
        <taxon>Pezizomycotina</taxon>
        <taxon>Dothideomycetes</taxon>
        <taxon>Pleosporomycetidae</taxon>
        <taxon>Venturiales</taxon>
        <taxon>Venturiaceae</taxon>
        <taxon>Venturia</taxon>
    </lineage>
</organism>
<accession>A0A517L7D5</accession>
<keyword evidence="4" id="KW-0378">Hydrolase</keyword>
<dbReference type="GO" id="GO:0071555">
    <property type="term" value="P:cell wall organization"/>
    <property type="evidence" value="ECO:0007669"/>
    <property type="project" value="UniProtKB-KW"/>
</dbReference>
<evidence type="ECO:0000256" key="1">
    <source>
        <dbReference type="ARBA" id="ARBA00000382"/>
    </source>
</evidence>
<dbReference type="InterPro" id="IPR040720">
    <property type="entry name" value="GH81_C"/>
</dbReference>
<feature type="domain" description="Glycosyl hydrolase family 81 N-terminal" evidence="9">
    <location>
        <begin position="227"/>
        <end position="553"/>
    </location>
</feature>
<dbReference type="Gene3D" id="1.10.287.1170">
    <property type="entry name" value="glycoside hydrolase family 81 endo-[beta] glucanase"/>
    <property type="match status" value="1"/>
</dbReference>
<evidence type="ECO:0000256" key="6">
    <source>
        <dbReference type="ARBA" id="ARBA00023295"/>
    </source>
</evidence>
<evidence type="ECO:0000313" key="12">
    <source>
        <dbReference type="Proteomes" id="UP000316270"/>
    </source>
</evidence>
<name>A0A517L7D5_9PEZI</name>
<dbReference type="STRING" id="50376.A0A517L7D5"/>
<dbReference type="Gene3D" id="1.20.5.420">
    <property type="entry name" value="Immunoglobulin FC, subunit C"/>
    <property type="match status" value="1"/>
</dbReference>
<keyword evidence="12" id="KW-1185">Reference proteome</keyword>
<dbReference type="Gene3D" id="2.70.98.30">
    <property type="entry name" value="Golgi alpha-mannosidase II, domain 4"/>
    <property type="match status" value="1"/>
</dbReference>
<keyword evidence="6" id="KW-0326">Glycosidase</keyword>
<dbReference type="GO" id="GO:0009986">
    <property type="term" value="C:cell surface"/>
    <property type="evidence" value="ECO:0007669"/>
    <property type="project" value="TreeGrafter"/>
</dbReference>
<keyword evidence="8" id="KW-0624">Polysaccharide degradation</keyword>
<keyword evidence="5" id="KW-0119">Carbohydrate metabolism</keyword>
<dbReference type="EC" id="3.2.1.39" evidence="3"/>
<evidence type="ECO:0000256" key="4">
    <source>
        <dbReference type="ARBA" id="ARBA00022801"/>
    </source>
</evidence>
<reference evidence="11 12" key="1">
    <citation type="submission" date="2019-07" db="EMBL/GenBank/DDBJ databases">
        <title>Finished genome of Venturia effusa.</title>
        <authorList>
            <person name="Young C.A."/>
            <person name="Cox M.P."/>
            <person name="Ganley A.R.D."/>
            <person name="David W.J."/>
        </authorList>
    </citation>
    <scope>NUCLEOTIDE SEQUENCE [LARGE SCALE GENOMIC DNA]</scope>
    <source>
        <strain evidence="12">albino</strain>
    </source>
</reference>
<dbReference type="Proteomes" id="UP000316270">
    <property type="component" value="Chromosome 6"/>
</dbReference>
<dbReference type="Pfam" id="PF17652">
    <property type="entry name" value="Glyco_hydro81C"/>
    <property type="match status" value="2"/>
</dbReference>
<feature type="domain" description="Glycosyl hydrolase family 81 C-terminal" evidence="10">
    <location>
        <begin position="772"/>
        <end position="939"/>
    </location>
</feature>
<keyword evidence="7" id="KW-0961">Cell wall biogenesis/degradation</keyword>
<dbReference type="InterPro" id="IPR005200">
    <property type="entry name" value="Endo-beta-glucanase"/>
</dbReference>